<keyword evidence="2" id="KW-0808">Transferase</keyword>
<evidence type="ECO:0000256" key="1">
    <source>
        <dbReference type="ARBA" id="ARBA00022574"/>
    </source>
</evidence>
<dbReference type="InterPro" id="IPR000719">
    <property type="entry name" value="Prot_kinase_dom"/>
</dbReference>
<dbReference type="PROSITE" id="PS50082">
    <property type="entry name" value="WD_REPEATS_2"/>
    <property type="match status" value="1"/>
</dbReference>
<dbReference type="GO" id="GO:0004674">
    <property type="term" value="F:protein serine/threonine kinase activity"/>
    <property type="evidence" value="ECO:0007669"/>
    <property type="project" value="TreeGrafter"/>
</dbReference>
<feature type="repeat" description="WD" evidence="7">
    <location>
        <begin position="1134"/>
        <end position="1164"/>
    </location>
</feature>
<dbReference type="InterPro" id="IPR011047">
    <property type="entry name" value="Quinoprotein_ADH-like_sf"/>
</dbReference>
<dbReference type="PANTHER" id="PTHR43289:SF34">
    <property type="entry name" value="SERINE_THREONINE-PROTEIN KINASE YBDM-RELATED"/>
    <property type="match status" value="1"/>
</dbReference>
<dbReference type="Pfam" id="PF20703">
    <property type="entry name" value="nSTAND1"/>
    <property type="match status" value="1"/>
</dbReference>
<organism evidence="10 11">
    <name type="scientific">Streptomyces longispororuber</name>
    <dbReference type="NCBI Taxonomy" id="68230"/>
    <lineage>
        <taxon>Bacteria</taxon>
        <taxon>Bacillati</taxon>
        <taxon>Actinomycetota</taxon>
        <taxon>Actinomycetes</taxon>
        <taxon>Kitasatosporales</taxon>
        <taxon>Streptomycetaceae</taxon>
        <taxon>Streptomyces</taxon>
    </lineage>
</organism>
<evidence type="ECO:0000313" key="10">
    <source>
        <dbReference type="EMBL" id="GHE51469.1"/>
    </source>
</evidence>
<keyword evidence="1 7" id="KW-0853">WD repeat</keyword>
<dbReference type="RefSeq" id="WP_190135648.1">
    <property type="nucleotide sequence ID" value="NZ_BNBT01000022.1"/>
</dbReference>
<sequence>MPTALLEEDPERLGGYWLAARLGAGGQGVVYEAYDARGARVAVKALHRGAQPPVRERFGREADAARRVASFCTARVLDASADGETPYIVSEYVPGPTLAEEVRRHGPLAEDALLRMAVGAATALVAIHGAGVVHRDLKPGNVLLGPDGPRIIDFGIARAPDASLTATNRIMGTFGYMAPEVLAGRRATEASDVFAWAAVVVFAASGTEPFRGANIGEVVHRATTLDPDLSALPSRIRPLVAAALAKQPELRPTARELLLGLVGDLPKSADPRNALLSAGAERAAAPEGADRPEGSTTEVVPPLGDRAEEAYAALPAATQLVAQQVLLRLVVPGDAADGGQDSVRTAGRAELYADRPESERRATEAAVTALAAAGALVVGEDDGSVRPVSAALIPAWRRLREWVAAERAGLVTHRRLGRAALAWQAGGERPDDLLRGTALATGVDWLAAAPFALRPSPLELRFLTASRDEAARAGRRRRQLLAGVAVLAALALLAGTVAWFQTRESRRNAAEADRRRAQATARSVAQAADSLRGDQPDTAMLLSLAAWRIAETPESRAALNSAATLRETAVIGLPAVKSTSESGTWLLPGGRTMMMYAPGEVTLWDLTKGPRGAGKPYATVSGNANADELTEPLTSLDGRLLLVQDMGENPSYRVVSVRDGKPMGEPLPRQSSYAPVALTNHGQVLYEEAFTDQTPGPATRYRLVGPSGKLVTAWTSREGEVVLSPSGTHYATCTGEDEVLASVEVWALGAKGRKRVFGGEDSADSPQCGRGISFSADGRLVAAHAPLEGTTVLRTATGEEAGEAPSEKLDSPSLSADGHHVVGTTKDGTIEIWGRDDAEVPLFRFTPRQGQDYERRRSAFDPWTQTLVYATQVPHQVHRLDVRSALSAGPLGRDVQAAAVSADGRVGVFRTGGEERPVQHLMNLRTEREAAAPVPQRPGPGEAALNRVSGLSADGRFLAFTDFVTRGDDYKLSISLWNTRTHKELFRAPVPHGRTVSRIAVSPDGRHLAYAHENAGEPDAAPGTYEVWDARTRKRVHTYAKADIHGRFSPDGRRLVTTRGDVLDLAKGTSRRADFGADNSTDLVFSRDGKTLAVVQDTGWVELWDGAVTGRRARMPSSTVRGASHGGKEMRSPAVSPDGSLLAAVVDDNALQLWDLDSRLALGEPLELMGRKIDDLAFDPGGVLRALSGNRTQAVELTPGRLAATVCRKAGRDLTRAEWRTYVPDAAYRSLC</sequence>
<proteinExistence type="predicted"/>
<evidence type="ECO:0000259" key="9">
    <source>
        <dbReference type="PROSITE" id="PS50011"/>
    </source>
</evidence>
<keyword evidence="6" id="KW-0067">ATP-binding</keyword>
<feature type="region of interest" description="Disordered" evidence="8">
    <location>
        <begin position="798"/>
        <end position="821"/>
    </location>
</feature>
<evidence type="ECO:0000256" key="6">
    <source>
        <dbReference type="ARBA" id="ARBA00022840"/>
    </source>
</evidence>
<evidence type="ECO:0000256" key="2">
    <source>
        <dbReference type="ARBA" id="ARBA00022679"/>
    </source>
</evidence>
<dbReference type="Pfam" id="PF00069">
    <property type="entry name" value="Pkinase"/>
    <property type="match status" value="1"/>
</dbReference>
<dbReference type="PANTHER" id="PTHR43289">
    <property type="entry name" value="MITOGEN-ACTIVATED PROTEIN KINASE KINASE KINASE 20-RELATED"/>
    <property type="match status" value="1"/>
</dbReference>
<dbReference type="PROSITE" id="PS00108">
    <property type="entry name" value="PROTEIN_KINASE_ST"/>
    <property type="match status" value="1"/>
</dbReference>
<reference evidence="10" key="2">
    <citation type="submission" date="2020-09" db="EMBL/GenBank/DDBJ databases">
        <authorList>
            <person name="Sun Q."/>
            <person name="Ohkuma M."/>
        </authorList>
    </citation>
    <scope>NUCLEOTIDE SEQUENCE</scope>
    <source>
        <strain evidence="10">JCM 4784</strain>
    </source>
</reference>
<dbReference type="Proteomes" id="UP000608024">
    <property type="component" value="Unassembled WGS sequence"/>
</dbReference>
<dbReference type="SUPFAM" id="SSF50998">
    <property type="entry name" value="Quinoprotein alcohol dehydrogenase-like"/>
    <property type="match status" value="1"/>
</dbReference>
<evidence type="ECO:0000256" key="5">
    <source>
        <dbReference type="ARBA" id="ARBA00022777"/>
    </source>
</evidence>
<dbReference type="SUPFAM" id="SSF56112">
    <property type="entry name" value="Protein kinase-like (PK-like)"/>
    <property type="match status" value="1"/>
</dbReference>
<reference evidence="10" key="1">
    <citation type="journal article" date="2014" name="Int. J. Syst. Evol. Microbiol.">
        <title>Complete genome sequence of Corynebacterium casei LMG S-19264T (=DSM 44701T), isolated from a smear-ripened cheese.</title>
        <authorList>
            <consortium name="US DOE Joint Genome Institute (JGI-PGF)"/>
            <person name="Walter F."/>
            <person name="Albersmeier A."/>
            <person name="Kalinowski J."/>
            <person name="Ruckert C."/>
        </authorList>
    </citation>
    <scope>NUCLEOTIDE SEQUENCE</scope>
    <source>
        <strain evidence="10">JCM 4784</strain>
    </source>
</reference>
<feature type="region of interest" description="Disordered" evidence="8">
    <location>
        <begin position="1115"/>
        <end position="1134"/>
    </location>
</feature>
<protein>
    <recommendedName>
        <fullName evidence="9">Protein kinase domain-containing protein</fullName>
    </recommendedName>
</protein>
<dbReference type="GO" id="GO:0005524">
    <property type="term" value="F:ATP binding"/>
    <property type="evidence" value="ECO:0007669"/>
    <property type="project" value="UniProtKB-KW"/>
</dbReference>
<keyword evidence="4" id="KW-0547">Nucleotide-binding</keyword>
<evidence type="ECO:0000313" key="11">
    <source>
        <dbReference type="Proteomes" id="UP000608024"/>
    </source>
</evidence>
<dbReference type="InterPro" id="IPR008271">
    <property type="entry name" value="Ser/Thr_kinase_AS"/>
</dbReference>
<dbReference type="InterPro" id="IPR011044">
    <property type="entry name" value="Quino_amine_DH_bsu"/>
</dbReference>
<dbReference type="InterPro" id="IPR015943">
    <property type="entry name" value="WD40/YVTN_repeat-like_dom_sf"/>
</dbReference>
<evidence type="ECO:0000256" key="4">
    <source>
        <dbReference type="ARBA" id="ARBA00022741"/>
    </source>
</evidence>
<dbReference type="SUPFAM" id="SSF50969">
    <property type="entry name" value="YVTN repeat-like/Quinoprotein amine dehydrogenase"/>
    <property type="match status" value="1"/>
</dbReference>
<dbReference type="CDD" id="cd14014">
    <property type="entry name" value="STKc_PknB_like"/>
    <property type="match status" value="1"/>
</dbReference>
<evidence type="ECO:0000256" key="3">
    <source>
        <dbReference type="ARBA" id="ARBA00022737"/>
    </source>
</evidence>
<dbReference type="Gene3D" id="1.10.510.10">
    <property type="entry name" value="Transferase(Phosphotransferase) domain 1"/>
    <property type="match status" value="1"/>
</dbReference>
<name>A0A918ZIB3_9ACTN</name>
<dbReference type="EMBL" id="BNBT01000022">
    <property type="protein sequence ID" value="GHE51469.1"/>
    <property type="molecule type" value="Genomic_DNA"/>
</dbReference>
<dbReference type="InterPro" id="IPR019775">
    <property type="entry name" value="WD40_repeat_CS"/>
</dbReference>
<dbReference type="AlphaFoldDB" id="A0A918ZIB3"/>
<gene>
    <name evidence="10" type="ORF">GCM10018785_21550</name>
</gene>
<dbReference type="InterPro" id="IPR011009">
    <property type="entry name" value="Kinase-like_dom_sf"/>
</dbReference>
<feature type="compositionally biased region" description="Low complexity" evidence="8">
    <location>
        <begin position="278"/>
        <end position="287"/>
    </location>
</feature>
<feature type="region of interest" description="Disordered" evidence="8">
    <location>
        <begin position="278"/>
        <end position="301"/>
    </location>
</feature>
<dbReference type="InterPro" id="IPR001680">
    <property type="entry name" value="WD40_rpt"/>
</dbReference>
<evidence type="ECO:0000256" key="8">
    <source>
        <dbReference type="SAM" id="MobiDB-lite"/>
    </source>
</evidence>
<feature type="domain" description="Protein kinase" evidence="9">
    <location>
        <begin position="16"/>
        <end position="276"/>
    </location>
</feature>
<dbReference type="Gene3D" id="3.30.200.20">
    <property type="entry name" value="Phosphorylase Kinase, domain 1"/>
    <property type="match status" value="1"/>
</dbReference>
<comment type="caution">
    <text evidence="10">The sequence shown here is derived from an EMBL/GenBank/DDBJ whole genome shotgun (WGS) entry which is preliminary data.</text>
</comment>
<keyword evidence="11" id="KW-1185">Reference proteome</keyword>
<dbReference type="Gene3D" id="2.130.10.10">
    <property type="entry name" value="YVTN repeat-like/Quinoprotein amine dehydrogenase"/>
    <property type="match status" value="3"/>
</dbReference>
<keyword evidence="3" id="KW-0677">Repeat</keyword>
<accession>A0A918ZIB3</accession>
<dbReference type="PROSITE" id="PS50011">
    <property type="entry name" value="PROTEIN_KINASE_DOM"/>
    <property type="match status" value="1"/>
</dbReference>
<evidence type="ECO:0000256" key="7">
    <source>
        <dbReference type="PROSITE-ProRule" id="PRU00221"/>
    </source>
</evidence>
<dbReference type="SMART" id="SM00220">
    <property type="entry name" value="S_TKc"/>
    <property type="match status" value="1"/>
</dbReference>
<dbReference type="PROSITE" id="PS00678">
    <property type="entry name" value="WD_REPEATS_1"/>
    <property type="match status" value="1"/>
</dbReference>
<keyword evidence="5" id="KW-0418">Kinase</keyword>
<dbReference type="InterPro" id="IPR049052">
    <property type="entry name" value="nSTAND1"/>
</dbReference>